<dbReference type="EMBL" id="BAAAQX010000086">
    <property type="protein sequence ID" value="GAA2220349.1"/>
    <property type="molecule type" value="Genomic_DNA"/>
</dbReference>
<evidence type="ECO:0000313" key="3">
    <source>
        <dbReference type="Proteomes" id="UP001499843"/>
    </source>
</evidence>
<evidence type="ECO:0000256" key="1">
    <source>
        <dbReference type="SAM" id="MobiDB-lite"/>
    </source>
</evidence>
<gene>
    <name evidence="2" type="ORF">GCM10009850_122260</name>
</gene>
<sequence>MHSPATKPDDIAAAPAQAGTTTSALHPGRQTIRSPTAFATTTPTPAQHHDRTANATTAAAFTPKRHTTTTGRSTSGPSTSGLADPRENLATPAPSSADRPQTPSPAANRRRITNSRPRTNKWLHYAAAHREHGMSTAEYAVGTIAACAFAALLFKVVNSPEVQEMLTSLIDRALKTGQE</sequence>
<feature type="compositionally biased region" description="Basic residues" evidence="1">
    <location>
        <begin position="108"/>
        <end position="118"/>
    </location>
</feature>
<organism evidence="2 3">
    <name type="scientific">Nonomuraea monospora</name>
    <dbReference type="NCBI Taxonomy" id="568818"/>
    <lineage>
        <taxon>Bacteria</taxon>
        <taxon>Bacillati</taxon>
        <taxon>Actinomycetota</taxon>
        <taxon>Actinomycetes</taxon>
        <taxon>Streptosporangiales</taxon>
        <taxon>Streptosporangiaceae</taxon>
        <taxon>Nonomuraea</taxon>
    </lineage>
</organism>
<feature type="compositionally biased region" description="Low complexity" evidence="1">
    <location>
        <begin position="53"/>
        <end position="81"/>
    </location>
</feature>
<keyword evidence="3" id="KW-1185">Reference proteome</keyword>
<accession>A0ABN3D5A9</accession>
<dbReference type="Pfam" id="PF14029">
    <property type="entry name" value="DUF4244"/>
    <property type="match status" value="1"/>
</dbReference>
<proteinExistence type="predicted"/>
<feature type="region of interest" description="Disordered" evidence="1">
    <location>
        <begin position="1"/>
        <end position="118"/>
    </location>
</feature>
<reference evidence="2 3" key="1">
    <citation type="journal article" date="2019" name="Int. J. Syst. Evol. Microbiol.">
        <title>The Global Catalogue of Microorganisms (GCM) 10K type strain sequencing project: providing services to taxonomists for standard genome sequencing and annotation.</title>
        <authorList>
            <consortium name="The Broad Institute Genomics Platform"/>
            <consortium name="The Broad Institute Genome Sequencing Center for Infectious Disease"/>
            <person name="Wu L."/>
            <person name="Ma J."/>
        </authorList>
    </citation>
    <scope>NUCLEOTIDE SEQUENCE [LARGE SCALE GENOMIC DNA]</scope>
    <source>
        <strain evidence="2 3">JCM 16114</strain>
    </source>
</reference>
<dbReference type="InterPro" id="IPR025338">
    <property type="entry name" value="DUF4244"/>
</dbReference>
<name>A0ABN3D5A9_9ACTN</name>
<comment type="caution">
    <text evidence="2">The sequence shown here is derived from an EMBL/GenBank/DDBJ whole genome shotgun (WGS) entry which is preliminary data.</text>
</comment>
<dbReference type="Proteomes" id="UP001499843">
    <property type="component" value="Unassembled WGS sequence"/>
</dbReference>
<evidence type="ECO:0000313" key="2">
    <source>
        <dbReference type="EMBL" id="GAA2220349.1"/>
    </source>
</evidence>
<feature type="compositionally biased region" description="Low complexity" evidence="1">
    <location>
        <begin position="35"/>
        <end position="46"/>
    </location>
</feature>
<protein>
    <recommendedName>
        <fullName evidence="4">DUF4244 domain-containing protein</fullName>
    </recommendedName>
</protein>
<dbReference type="RefSeq" id="WP_344496631.1">
    <property type="nucleotide sequence ID" value="NZ_BAAAQX010000086.1"/>
</dbReference>
<evidence type="ECO:0008006" key="4">
    <source>
        <dbReference type="Google" id="ProtNLM"/>
    </source>
</evidence>